<reference evidence="2 3" key="1">
    <citation type="journal article" date="2012" name="Stand. Genomic Sci.">
        <title>Complete genome sequence of Halopiger xanaduensis type strain (SH-6(T)).</title>
        <authorList>
            <person name="Anderson I."/>
            <person name="Tindall B.J."/>
            <person name="Rohde M."/>
            <person name="Lucas S."/>
            <person name="Han J."/>
            <person name="Lapidus A."/>
            <person name="Cheng J.F."/>
            <person name="Goodwin L."/>
            <person name="Pitluck S."/>
            <person name="Peters L."/>
            <person name="Pati A."/>
            <person name="Mikhailova N."/>
            <person name="Pagani I."/>
            <person name="Teshima H."/>
            <person name="Han C."/>
            <person name="Tapia R."/>
            <person name="Land M."/>
            <person name="Woyke T."/>
            <person name="Klenk H.P."/>
            <person name="Kyrpides N."/>
            <person name="Ivanova N."/>
        </authorList>
    </citation>
    <scope>NUCLEOTIDE SEQUENCE [LARGE SCALE GENOMIC DNA]</scope>
    <source>
        <strain evidence="3">DSM 18323 / JCM 14033 / SH-6</strain>
    </source>
</reference>
<sequence>MIYGVFDVDVSKAMTDSTSEYDSDSVRQRLQTAARYPPRSQSIDLESIVVRYEDRTDRCTITPRECPDSERLTTWLSADIDAFVELEQLR</sequence>
<dbReference type="Proteomes" id="UP000006794">
    <property type="component" value="Chromosome"/>
</dbReference>
<evidence type="ECO:0000259" key="1">
    <source>
        <dbReference type="Pfam" id="PF24351"/>
    </source>
</evidence>
<proteinExistence type="predicted"/>
<name>F8D3Q7_HALXS</name>
<dbReference type="Pfam" id="PF24351">
    <property type="entry name" value="DUF7511"/>
    <property type="match status" value="1"/>
</dbReference>
<gene>
    <name evidence="2" type="ordered locus">Halxa_2817</name>
</gene>
<organism evidence="2 3">
    <name type="scientific">Halopiger xanaduensis (strain DSM 18323 / JCM 14033 / SH-6)</name>
    <dbReference type="NCBI Taxonomy" id="797210"/>
    <lineage>
        <taxon>Archaea</taxon>
        <taxon>Methanobacteriati</taxon>
        <taxon>Methanobacteriota</taxon>
        <taxon>Stenosarchaea group</taxon>
        <taxon>Halobacteria</taxon>
        <taxon>Halobacteriales</taxon>
        <taxon>Natrialbaceae</taxon>
        <taxon>Halopiger</taxon>
    </lineage>
</organism>
<feature type="domain" description="DUF7511" evidence="1">
    <location>
        <begin position="44"/>
        <end position="90"/>
    </location>
</feature>
<dbReference type="KEGG" id="hxa:Halxa_2817"/>
<evidence type="ECO:0000313" key="2">
    <source>
        <dbReference type="EMBL" id="AEH37433.1"/>
    </source>
</evidence>
<dbReference type="AlphaFoldDB" id="F8D3Q7"/>
<dbReference type="eggNOG" id="arCOG06278">
    <property type="taxonomic scope" value="Archaea"/>
</dbReference>
<accession>F8D3Q7</accession>
<evidence type="ECO:0000313" key="3">
    <source>
        <dbReference type="Proteomes" id="UP000006794"/>
    </source>
</evidence>
<dbReference type="HOGENOM" id="CLU_196455_0_0_2"/>
<protein>
    <recommendedName>
        <fullName evidence="1">DUF7511 domain-containing protein</fullName>
    </recommendedName>
</protein>
<dbReference type="EMBL" id="CP002839">
    <property type="protein sequence ID" value="AEH37433.1"/>
    <property type="molecule type" value="Genomic_DNA"/>
</dbReference>
<keyword evidence="3" id="KW-1185">Reference proteome</keyword>
<dbReference type="InterPro" id="IPR055933">
    <property type="entry name" value="DUF7511"/>
</dbReference>